<comment type="caution">
    <text evidence="2">The sequence shown here is derived from an EMBL/GenBank/DDBJ whole genome shotgun (WGS) entry which is preliminary data.</text>
</comment>
<dbReference type="RefSeq" id="WP_301774960.1">
    <property type="nucleotide sequence ID" value="NZ_JAGGJB010000006.1"/>
</dbReference>
<keyword evidence="4" id="KW-1185">Reference proteome</keyword>
<dbReference type="Proteomes" id="UP001169491">
    <property type="component" value="Unassembled WGS sequence"/>
</dbReference>
<dbReference type="Pfam" id="PF03167">
    <property type="entry name" value="UDG"/>
    <property type="match status" value="1"/>
</dbReference>
<feature type="domain" description="Uracil-DNA glycosylase-like" evidence="1">
    <location>
        <begin position="27"/>
        <end position="188"/>
    </location>
</feature>
<dbReference type="SUPFAM" id="SSF52141">
    <property type="entry name" value="Uracil-DNA glycosylase-like"/>
    <property type="match status" value="1"/>
</dbReference>
<dbReference type="SMART" id="SM00987">
    <property type="entry name" value="UreE_C"/>
    <property type="match status" value="1"/>
</dbReference>
<protein>
    <submittedName>
        <fullName evidence="2">Uracil-DNA glycosylase family protein</fullName>
    </submittedName>
</protein>
<evidence type="ECO:0000313" key="2">
    <source>
        <dbReference type="EMBL" id="MDN7125335.1"/>
    </source>
</evidence>
<dbReference type="Gene3D" id="3.40.470.10">
    <property type="entry name" value="Uracil-DNA glycosylase-like domain"/>
    <property type="match status" value="1"/>
</dbReference>
<proteinExistence type="predicted"/>
<dbReference type="InterPro" id="IPR005122">
    <property type="entry name" value="Uracil-DNA_glycosylase-like"/>
</dbReference>
<evidence type="ECO:0000259" key="1">
    <source>
        <dbReference type="SMART" id="SM00986"/>
    </source>
</evidence>
<organism evidence="2 5">
    <name type="scientific">Pseudidiomarina terrestris</name>
    <dbReference type="NCBI Taxonomy" id="2820060"/>
    <lineage>
        <taxon>Bacteria</taxon>
        <taxon>Pseudomonadati</taxon>
        <taxon>Pseudomonadota</taxon>
        <taxon>Gammaproteobacteria</taxon>
        <taxon>Alteromonadales</taxon>
        <taxon>Idiomarinaceae</taxon>
        <taxon>Pseudidiomarina</taxon>
    </lineage>
</organism>
<dbReference type="CDD" id="cd10033">
    <property type="entry name" value="UDG_like"/>
    <property type="match status" value="1"/>
</dbReference>
<dbReference type="PANTHER" id="PTHR42160:SF1">
    <property type="entry name" value="URACIL-DNA GLYCOSYLASE SUPERFAMILY PROTEIN"/>
    <property type="match status" value="1"/>
</dbReference>
<dbReference type="SMART" id="SM00986">
    <property type="entry name" value="UDG"/>
    <property type="match status" value="1"/>
</dbReference>
<dbReference type="InterPro" id="IPR047124">
    <property type="entry name" value="HI_0220.2"/>
</dbReference>
<dbReference type="PANTHER" id="PTHR42160">
    <property type="entry name" value="URACIL-DNA GLYCOSYLASE SUPERFAMILY PROTEIN"/>
    <property type="match status" value="1"/>
</dbReference>
<sequence>MALDLLLKQIRSCHECEPDLPCGARPVVQASTTAPILIAGQAPGRRVHASGLPFDDPSGDRLRSWLGVDRETFYDAQYFAIAPMGFCYPGTGKSGDLPPRKECAPLWRQPLLNELPNLRLTLAIGKYAIDWHLAQLESVPRYKNLTETVANWEEYWPAVLPMPHPSPRNNIWLKRHPWFEQEVVPQLQRRVRALLKLKSPVPGPLERDS</sequence>
<dbReference type="EMBL" id="JAGGJB010000006">
    <property type="protein sequence ID" value="MDN7125335.1"/>
    <property type="molecule type" value="Genomic_DNA"/>
</dbReference>
<reference evidence="4 5" key="1">
    <citation type="submission" date="2021-03" db="EMBL/GenBank/DDBJ databases">
        <title>Pseudidiomarina terrestris, a new bacterium isolated from saline soil.</title>
        <authorList>
            <person name="Galisteo C."/>
            <person name="De La Haba R."/>
            <person name="Sanchez-Porro C."/>
            <person name="Ventosa A."/>
        </authorList>
    </citation>
    <scope>NUCLEOTIDE SEQUENCE [LARGE SCALE GENOMIC DNA]</scope>
    <source>
        <strain evidence="2 5">1APP75-32.1</strain>
        <strain evidence="4">1APR75-15</strain>
        <strain evidence="3">1ASR75-15</strain>
    </source>
</reference>
<dbReference type="Proteomes" id="UP001169492">
    <property type="component" value="Unassembled WGS sequence"/>
</dbReference>
<evidence type="ECO:0000313" key="5">
    <source>
        <dbReference type="Proteomes" id="UP001169492"/>
    </source>
</evidence>
<dbReference type="InterPro" id="IPR036895">
    <property type="entry name" value="Uracil-DNA_glycosylase-like_sf"/>
</dbReference>
<dbReference type="EMBL" id="JAGGJC010000004">
    <property type="protein sequence ID" value="MDN7130094.1"/>
    <property type="molecule type" value="Genomic_DNA"/>
</dbReference>
<gene>
    <name evidence="2" type="ORF">J6I90_10625</name>
    <name evidence="3" type="ORF">J6I92_09445</name>
</gene>
<dbReference type="AlphaFoldDB" id="A0AAW7R3S6"/>
<evidence type="ECO:0000313" key="3">
    <source>
        <dbReference type="EMBL" id="MDN7130094.1"/>
    </source>
</evidence>
<evidence type="ECO:0000313" key="4">
    <source>
        <dbReference type="Proteomes" id="UP001169491"/>
    </source>
</evidence>
<accession>A0AAW7R3S6</accession>
<name>A0AAW7R3S6_9GAMM</name>